<dbReference type="InterPro" id="IPR029044">
    <property type="entry name" value="Nucleotide-diphossugar_trans"/>
</dbReference>
<name>F1YF05_9ACTN</name>
<accession>F1YF05</accession>
<dbReference type="Proteomes" id="UP000035065">
    <property type="component" value="Unassembled WGS sequence"/>
</dbReference>
<feature type="binding site" evidence="5">
    <location>
        <position position="172"/>
    </location>
    <ligand>
        <name>phosphoenolpyruvate</name>
        <dbReference type="ChEBI" id="CHEBI:58702"/>
    </ligand>
</feature>
<organism evidence="6 7">
    <name type="scientific">Gordonia neofelifaecis NRRL B-59395</name>
    <dbReference type="NCBI Taxonomy" id="644548"/>
    <lineage>
        <taxon>Bacteria</taxon>
        <taxon>Bacillati</taxon>
        <taxon>Actinomycetota</taxon>
        <taxon>Actinomycetes</taxon>
        <taxon>Mycobacteriales</taxon>
        <taxon>Gordoniaceae</taxon>
        <taxon>Gordonia</taxon>
    </lineage>
</organism>
<evidence type="ECO:0000313" key="7">
    <source>
        <dbReference type="Proteomes" id="UP000035065"/>
    </source>
</evidence>
<dbReference type="Pfam" id="PF01983">
    <property type="entry name" value="CofC"/>
    <property type="match status" value="1"/>
</dbReference>
<dbReference type="eggNOG" id="COG1920">
    <property type="taxonomic scope" value="Bacteria"/>
</dbReference>
<dbReference type="EMBL" id="AEUD01000001">
    <property type="protein sequence ID" value="EGD56988.1"/>
    <property type="molecule type" value="Genomic_DNA"/>
</dbReference>
<keyword evidence="4 5" id="KW-0342">GTP-binding</keyword>
<dbReference type="PANTHER" id="PTHR40392:SF1">
    <property type="entry name" value="2-PHOSPHO-L-LACTATE GUANYLYLTRANSFERASE"/>
    <property type="match status" value="1"/>
</dbReference>
<dbReference type="AlphaFoldDB" id="F1YF05"/>
<dbReference type="STRING" id="644548.SCNU_01380"/>
<dbReference type="NCBIfam" id="TIGR03552">
    <property type="entry name" value="F420_cofC"/>
    <property type="match status" value="1"/>
</dbReference>
<evidence type="ECO:0000256" key="2">
    <source>
        <dbReference type="ARBA" id="ARBA00022695"/>
    </source>
</evidence>
<feature type="binding site" evidence="5">
    <location>
        <position position="156"/>
    </location>
    <ligand>
        <name>phosphoenolpyruvate</name>
        <dbReference type="ChEBI" id="CHEBI:58702"/>
    </ligand>
</feature>
<dbReference type="Gene3D" id="3.90.550.10">
    <property type="entry name" value="Spore Coat Polysaccharide Biosynthesis Protein SpsA, Chain A"/>
    <property type="match status" value="1"/>
</dbReference>
<comment type="caution">
    <text evidence="6">The sequence shown here is derived from an EMBL/GenBank/DDBJ whole genome shotgun (WGS) entry which is preliminary data.</text>
</comment>
<comment type="pathway">
    <text evidence="5">Cofactor biosynthesis; coenzyme F420 biosynthesis.</text>
</comment>
<keyword evidence="3 5" id="KW-0547">Nucleotide-binding</keyword>
<evidence type="ECO:0000256" key="3">
    <source>
        <dbReference type="ARBA" id="ARBA00022741"/>
    </source>
</evidence>
<keyword evidence="2 5" id="KW-0548">Nucleotidyltransferase</keyword>
<dbReference type="PANTHER" id="PTHR40392">
    <property type="entry name" value="2-PHOSPHO-L-LACTATE GUANYLYLTRANSFERASE"/>
    <property type="match status" value="1"/>
</dbReference>
<evidence type="ECO:0000256" key="4">
    <source>
        <dbReference type="ARBA" id="ARBA00023134"/>
    </source>
</evidence>
<feature type="binding site" evidence="5">
    <location>
        <position position="175"/>
    </location>
    <ligand>
        <name>phosphoenolpyruvate</name>
        <dbReference type="ChEBI" id="CHEBI:58702"/>
    </ligand>
</feature>
<reference evidence="6 7" key="1">
    <citation type="journal article" date="2011" name="J. Bacteriol.">
        <title>Draft Genome Sequence of Gordonia neofelifaecis NRRL B-59395, a Cholesterol-Degrading Actinomycete.</title>
        <authorList>
            <person name="Ge F."/>
            <person name="Li W."/>
            <person name="Chen G."/>
            <person name="Liu Y."/>
            <person name="Zhang G."/>
            <person name="Yong B."/>
            <person name="Wang Q."/>
            <person name="Wang N."/>
            <person name="Huang Z."/>
            <person name="Li W."/>
            <person name="Wang J."/>
            <person name="Wu C."/>
            <person name="Xie Q."/>
            <person name="Liu G."/>
        </authorList>
    </citation>
    <scope>NUCLEOTIDE SEQUENCE [LARGE SCALE GENOMIC DNA]</scope>
    <source>
        <strain evidence="6 7">NRRL B-59395</strain>
    </source>
</reference>
<dbReference type="HAMAP" id="MF_02114">
    <property type="entry name" value="CofC"/>
    <property type="match status" value="1"/>
</dbReference>
<dbReference type="GO" id="GO:0005525">
    <property type="term" value="F:GTP binding"/>
    <property type="evidence" value="ECO:0007669"/>
    <property type="project" value="UniProtKB-KW"/>
</dbReference>
<dbReference type="OrthoDB" id="9151145at2"/>
<dbReference type="GO" id="GO:0052645">
    <property type="term" value="P:F420-0 metabolic process"/>
    <property type="evidence" value="ECO:0007669"/>
    <property type="project" value="UniProtKB-UniRule"/>
</dbReference>
<dbReference type="EC" id="2.7.7.105" evidence="5"/>
<gene>
    <name evidence="5" type="primary">fbiD</name>
    <name evidence="6" type="ORF">SCNU_01380</name>
</gene>
<dbReference type="SUPFAM" id="SSF53448">
    <property type="entry name" value="Nucleotide-diphospho-sugar transferases"/>
    <property type="match status" value="1"/>
</dbReference>
<dbReference type="UniPathway" id="UPA00071"/>
<proteinExistence type="inferred from homology"/>
<comment type="similarity">
    <text evidence="5">Belongs to the CofC family.</text>
</comment>
<keyword evidence="7" id="KW-1185">Reference proteome</keyword>
<comment type="function">
    <text evidence="5">Guanylyltransferase that catalyzes the activation of phosphoenolpyruvate (PEP) as enolpyruvoyl-2-diphospho-5'-guanosine, via the condensation of PEP with GTP. It is involved in the biosynthesis of coenzyme F420, a hydride carrier cofactor.</text>
</comment>
<evidence type="ECO:0000313" key="6">
    <source>
        <dbReference type="EMBL" id="EGD56988.1"/>
    </source>
</evidence>
<dbReference type="InterPro" id="IPR002835">
    <property type="entry name" value="CofC"/>
</dbReference>
<protein>
    <recommendedName>
        <fullName evidence="5">Phosphoenolpyruvate guanylyltransferase</fullName>
        <shortName evidence="5">PEP guanylyltransferase</shortName>
        <ecNumber evidence="5">2.7.7.105</ecNumber>
    </recommendedName>
</protein>
<evidence type="ECO:0000256" key="1">
    <source>
        <dbReference type="ARBA" id="ARBA00022679"/>
    </source>
</evidence>
<sequence>MVTMSVPPSVAVVLAVKRLDDAKSRLASAVPSADRRRSLVTAMLTDTLGAVRDAGVDRVVVVSPDPNVHAVVADHGALALDEPAPDDPGLDRTPLNAALAHGIAAVAPDAEFVAALQADLAALDAETLADALTAAAEAIDRGAPAAFVADRAGEGTSMLVVRATKPPAPRFGPMSAAAHRAAGAVELDPGGLRWNRLRTDVDTPADLTAAIGLGVGPATRSALAAPRHADAGNLSADRTAHCR</sequence>
<dbReference type="GO" id="GO:0043814">
    <property type="term" value="F:phospholactate guanylyltransferase activity"/>
    <property type="evidence" value="ECO:0007669"/>
    <property type="project" value="InterPro"/>
</dbReference>
<evidence type="ECO:0000256" key="5">
    <source>
        <dbReference type="HAMAP-Rule" id="MF_02114"/>
    </source>
</evidence>
<keyword evidence="1 5" id="KW-0808">Transferase</keyword>
<comment type="catalytic activity">
    <reaction evidence="5">
        <text>phosphoenolpyruvate + GTP + H(+) = enolpyruvoyl-2-diphospho-5'-guanosine + diphosphate</text>
        <dbReference type="Rhea" id="RHEA:30519"/>
        <dbReference type="ChEBI" id="CHEBI:15378"/>
        <dbReference type="ChEBI" id="CHEBI:33019"/>
        <dbReference type="ChEBI" id="CHEBI:37565"/>
        <dbReference type="ChEBI" id="CHEBI:58702"/>
        <dbReference type="ChEBI" id="CHEBI:143701"/>
        <dbReference type="EC" id="2.7.7.105"/>
    </reaction>
</comment>